<accession>A0ABV4G882</accession>
<dbReference type="Gene3D" id="1.10.260.40">
    <property type="entry name" value="lambda repressor-like DNA-binding domains"/>
    <property type="match status" value="1"/>
</dbReference>
<dbReference type="Proteomes" id="UP001565474">
    <property type="component" value="Unassembled WGS sequence"/>
</dbReference>
<dbReference type="EMBL" id="JBGBZN010000002">
    <property type="protein sequence ID" value="MEY9468120.1"/>
    <property type="molecule type" value="Genomic_DNA"/>
</dbReference>
<dbReference type="SUPFAM" id="SSF89155">
    <property type="entry name" value="TorD-like"/>
    <property type="match status" value="1"/>
</dbReference>
<dbReference type="Pfam" id="PF15943">
    <property type="entry name" value="YdaS_toxin"/>
    <property type="match status" value="1"/>
</dbReference>
<dbReference type="Pfam" id="PF02613">
    <property type="entry name" value="Nitrate_red_del"/>
    <property type="match status" value="1"/>
</dbReference>
<evidence type="ECO:0000256" key="1">
    <source>
        <dbReference type="ARBA" id="ARBA00023186"/>
    </source>
</evidence>
<gene>
    <name evidence="2" type="ORF">ABH992_000519</name>
</gene>
<dbReference type="SUPFAM" id="SSF47413">
    <property type="entry name" value="lambda repressor-like DNA-binding domains"/>
    <property type="match status" value="1"/>
</dbReference>
<dbReference type="InterPro" id="IPR036411">
    <property type="entry name" value="TorD-like_sf"/>
</dbReference>
<name>A0ABV4G882_9BRAD</name>
<dbReference type="PANTHER" id="PTHR34227:SF1">
    <property type="entry name" value="DIMETHYL SULFOXIDE REDUCTASE CHAPERONE-RELATED"/>
    <property type="match status" value="1"/>
</dbReference>
<keyword evidence="3" id="KW-1185">Reference proteome</keyword>
<dbReference type="InterPro" id="IPR031856">
    <property type="entry name" value="YdaS_toxin-like"/>
</dbReference>
<protein>
    <submittedName>
        <fullName evidence="2">TorA maturation chaperone TorD</fullName>
    </submittedName>
</protein>
<dbReference type="Gene3D" id="1.10.3480.10">
    <property type="entry name" value="TorD-like"/>
    <property type="match status" value="1"/>
</dbReference>
<dbReference type="InterPro" id="IPR010982">
    <property type="entry name" value="Lambda_DNA-bd_dom_sf"/>
</dbReference>
<dbReference type="PANTHER" id="PTHR34227">
    <property type="entry name" value="CHAPERONE PROTEIN YCDY"/>
    <property type="match status" value="1"/>
</dbReference>
<organism evidence="2 3">
    <name type="scientific">Bradyrhizobium yuanmingense</name>
    <dbReference type="NCBI Taxonomy" id="108015"/>
    <lineage>
        <taxon>Bacteria</taxon>
        <taxon>Pseudomonadati</taxon>
        <taxon>Pseudomonadota</taxon>
        <taxon>Alphaproteobacteria</taxon>
        <taxon>Hyphomicrobiales</taxon>
        <taxon>Nitrobacteraceae</taxon>
        <taxon>Bradyrhizobium</taxon>
    </lineage>
</organism>
<dbReference type="InterPro" id="IPR020945">
    <property type="entry name" value="DMSO/NO3_reduct_chaperone"/>
</dbReference>
<evidence type="ECO:0000313" key="2">
    <source>
        <dbReference type="EMBL" id="MEY9468120.1"/>
    </source>
</evidence>
<reference evidence="2 3" key="1">
    <citation type="submission" date="2024-07" db="EMBL/GenBank/DDBJ databases">
        <title>Genomic Encyclopedia of Type Strains, Phase V (KMG-V): Genome sequencing to study the core and pangenomes of soil and plant-associated prokaryotes.</title>
        <authorList>
            <person name="Whitman W."/>
        </authorList>
    </citation>
    <scope>NUCLEOTIDE SEQUENCE [LARGE SCALE GENOMIC DNA]</scope>
    <source>
        <strain evidence="2 3">USDA 222</strain>
    </source>
</reference>
<comment type="caution">
    <text evidence="2">The sequence shown here is derived from an EMBL/GenBank/DDBJ whole genome shotgun (WGS) entry which is preliminary data.</text>
</comment>
<keyword evidence="1" id="KW-0143">Chaperone</keyword>
<sequence length="310" mass="34024">MVVHCRAEPRPKTYRYRLWQAIDRCWNPDYATYCFVTKAIIKQTGLGWEVHVRDDGLDRAIDAAGGIAQLARKIGISQPSVSNWTRVPAQRVVAVETATGVSRNHLRPDLYGEQAGSAELVDPIDAARAREYALLAVLLSAPPSKRLLEQLAALSGDATPLGRAHAALADAASSAVPSKVEREYFDLFVGLGRGELLPYASYYLTGFLNERPLSRLRGDLMTLGIERIANDSEPEDHAAILCEIMSGLADGRFDASHEAQRAFFEKHVSPWIGRLFADIENAGTARFYSAVGALGRTFIEIETEAFTFAS</sequence>
<evidence type="ECO:0000313" key="3">
    <source>
        <dbReference type="Proteomes" id="UP001565474"/>
    </source>
</evidence>
<proteinExistence type="predicted"/>
<dbReference type="InterPro" id="IPR050289">
    <property type="entry name" value="TorD/DmsD_chaperones"/>
</dbReference>